<name>A0ABQ6H2W7_9GAMM</name>
<dbReference type="SUPFAM" id="SSF48150">
    <property type="entry name" value="DNA-glycosylase"/>
    <property type="match status" value="1"/>
</dbReference>
<dbReference type="InterPro" id="IPR005019">
    <property type="entry name" value="Adenine_glyco"/>
</dbReference>
<dbReference type="PANTHER" id="PTHR30037">
    <property type="entry name" value="DNA-3-METHYLADENINE GLYCOSYLASE 1"/>
    <property type="match status" value="1"/>
</dbReference>
<comment type="caution">
    <text evidence="1">The sequence shown here is derived from an EMBL/GenBank/DDBJ whole genome shotgun (WGS) entry which is preliminary data.</text>
</comment>
<accession>A0ABQ6H2W7</accession>
<sequence length="202" mass="23527">MSKCRCPWLDESKPDYVKYHDEEWGVPVYDDQKMFECLVLESAQAGLSWYTILKKREGYRAAFADFNIKKVATFTDKDVEELIQNPAIVRNRKKIEATINNAKRFIEVQQEFGSFCRYIWGFVNSKIIVNEMTQLEDYVATSPISDALAKDMKKRGFKFLGSTTLYSHLQATGLINDHSTNCYRRDEIICQYSDNININKQN</sequence>
<organism evidence="1 2">
    <name type="scientific">Thalassotalea eurytherma</name>
    <dbReference type="NCBI Taxonomy" id="1144278"/>
    <lineage>
        <taxon>Bacteria</taxon>
        <taxon>Pseudomonadati</taxon>
        <taxon>Pseudomonadota</taxon>
        <taxon>Gammaproteobacteria</taxon>
        <taxon>Alteromonadales</taxon>
        <taxon>Colwelliaceae</taxon>
        <taxon>Thalassotalea</taxon>
    </lineage>
</organism>
<dbReference type="PANTHER" id="PTHR30037:SF4">
    <property type="entry name" value="DNA-3-METHYLADENINE GLYCOSYLASE I"/>
    <property type="match status" value="1"/>
</dbReference>
<protein>
    <submittedName>
        <fullName evidence="1">DNA-3-methyladenine glycosylase I</fullName>
    </submittedName>
</protein>
<dbReference type="EMBL" id="BSSU01000008">
    <property type="protein sequence ID" value="GLX82244.1"/>
    <property type="molecule type" value="Genomic_DNA"/>
</dbReference>
<dbReference type="Gene3D" id="1.10.340.30">
    <property type="entry name" value="Hypothetical protein, domain 2"/>
    <property type="match status" value="1"/>
</dbReference>
<reference evidence="1 2" key="1">
    <citation type="submission" date="2023-03" db="EMBL/GenBank/DDBJ databases">
        <title>Draft genome sequence of Thalassotalea eurytherma JCM 18482T.</title>
        <authorList>
            <person name="Sawabe T."/>
        </authorList>
    </citation>
    <scope>NUCLEOTIDE SEQUENCE [LARGE SCALE GENOMIC DNA]</scope>
    <source>
        <strain evidence="1 2">JCM 18482</strain>
    </source>
</reference>
<dbReference type="Proteomes" id="UP001157133">
    <property type="component" value="Unassembled WGS sequence"/>
</dbReference>
<gene>
    <name evidence="1" type="primary">tag</name>
    <name evidence="1" type="ORF">theurythT_16960</name>
</gene>
<dbReference type="InterPro" id="IPR011257">
    <property type="entry name" value="DNA_glycosylase"/>
</dbReference>
<evidence type="ECO:0000313" key="2">
    <source>
        <dbReference type="Proteomes" id="UP001157133"/>
    </source>
</evidence>
<evidence type="ECO:0000313" key="1">
    <source>
        <dbReference type="EMBL" id="GLX82244.1"/>
    </source>
</evidence>
<dbReference type="InterPro" id="IPR052891">
    <property type="entry name" value="DNA-3mA_glycosylase"/>
</dbReference>
<dbReference type="Pfam" id="PF03352">
    <property type="entry name" value="Adenine_glyco"/>
    <property type="match status" value="1"/>
</dbReference>
<proteinExistence type="predicted"/>
<keyword evidence="2" id="KW-1185">Reference proteome</keyword>
<dbReference type="RefSeq" id="WP_284207608.1">
    <property type="nucleotide sequence ID" value="NZ_BSSU01000008.1"/>
</dbReference>